<accession>X1PPG0</accession>
<organism evidence="1">
    <name type="scientific">marine sediment metagenome</name>
    <dbReference type="NCBI Taxonomy" id="412755"/>
    <lineage>
        <taxon>unclassified sequences</taxon>
        <taxon>metagenomes</taxon>
        <taxon>ecological metagenomes</taxon>
    </lineage>
</organism>
<name>X1PPG0_9ZZZZ</name>
<dbReference type="AlphaFoldDB" id="X1PPG0"/>
<sequence>ILSVLSEESISVSEPAPKDIREKFLLSLRRDGENIAKKYKVPLPTGGILFDTGPPDCYMIITKWGIGRPEFRKNWVNLISGFLEPKVEQGDFPTIYFRNGSIDFIVGKDGDYTLKIDEGTEVKICGKIWIMREGEWGFSKNE</sequence>
<protein>
    <submittedName>
        <fullName evidence="1">Uncharacterized protein</fullName>
    </submittedName>
</protein>
<dbReference type="EMBL" id="BARV01038180">
    <property type="protein sequence ID" value="GAI57723.1"/>
    <property type="molecule type" value="Genomic_DNA"/>
</dbReference>
<evidence type="ECO:0000313" key="1">
    <source>
        <dbReference type="EMBL" id="GAI57723.1"/>
    </source>
</evidence>
<proteinExistence type="predicted"/>
<comment type="caution">
    <text evidence="1">The sequence shown here is derived from an EMBL/GenBank/DDBJ whole genome shotgun (WGS) entry which is preliminary data.</text>
</comment>
<gene>
    <name evidence="1" type="ORF">S06H3_58893</name>
</gene>
<reference evidence="1" key="1">
    <citation type="journal article" date="2014" name="Front. Microbiol.">
        <title>High frequency of phylogenetically diverse reductive dehalogenase-homologous genes in deep subseafloor sedimentary metagenomes.</title>
        <authorList>
            <person name="Kawai M."/>
            <person name="Futagami T."/>
            <person name="Toyoda A."/>
            <person name="Takaki Y."/>
            <person name="Nishi S."/>
            <person name="Hori S."/>
            <person name="Arai W."/>
            <person name="Tsubouchi T."/>
            <person name="Morono Y."/>
            <person name="Uchiyama I."/>
            <person name="Ito T."/>
            <person name="Fujiyama A."/>
            <person name="Inagaki F."/>
            <person name="Takami H."/>
        </authorList>
    </citation>
    <scope>NUCLEOTIDE SEQUENCE</scope>
    <source>
        <strain evidence="1">Expedition CK06-06</strain>
    </source>
</reference>
<feature type="non-terminal residue" evidence="1">
    <location>
        <position position="1"/>
    </location>
</feature>